<evidence type="ECO:0000313" key="3">
    <source>
        <dbReference type="EMBL" id="WCO02015.1"/>
    </source>
</evidence>
<evidence type="ECO:0000313" key="4">
    <source>
        <dbReference type="Proteomes" id="UP001202717"/>
    </source>
</evidence>
<feature type="domain" description="Trimeric autotransporter adhesin YadA-like head" evidence="2">
    <location>
        <begin position="178"/>
        <end position="199"/>
    </location>
</feature>
<organism evidence="3 4">
    <name type="scientific">Psychroserpens ponticola</name>
    <dbReference type="NCBI Taxonomy" id="2932268"/>
    <lineage>
        <taxon>Bacteria</taxon>
        <taxon>Pseudomonadati</taxon>
        <taxon>Bacteroidota</taxon>
        <taxon>Flavobacteriia</taxon>
        <taxon>Flavobacteriales</taxon>
        <taxon>Flavobacteriaceae</taxon>
        <taxon>Psychroserpens</taxon>
    </lineage>
</organism>
<dbReference type="RefSeq" id="WP_249996440.1">
    <property type="nucleotide sequence ID" value="NZ_CP116221.1"/>
</dbReference>
<dbReference type="Pfam" id="PF05658">
    <property type="entry name" value="YadA_head"/>
    <property type="match status" value="6"/>
</dbReference>
<feature type="domain" description="Trimeric autotransporter adhesin YadA-like head" evidence="2">
    <location>
        <begin position="204"/>
        <end position="230"/>
    </location>
</feature>
<keyword evidence="4" id="KW-1185">Reference proteome</keyword>
<dbReference type="InterPro" id="IPR008640">
    <property type="entry name" value="Adhesin_Head_dom"/>
</dbReference>
<feature type="domain" description="Trimeric autotransporter adhesin YadA-like head" evidence="2">
    <location>
        <begin position="261"/>
        <end position="286"/>
    </location>
</feature>
<feature type="domain" description="Trimeric autotransporter adhesin YadA-like head" evidence="2">
    <location>
        <begin position="232"/>
        <end position="258"/>
    </location>
</feature>
<gene>
    <name evidence="3" type="ORF">MUN68_000645</name>
</gene>
<dbReference type="CDD" id="cd12820">
    <property type="entry name" value="LbR_YadA-like"/>
    <property type="match status" value="1"/>
</dbReference>
<keyword evidence="1" id="KW-0732">Signal</keyword>
<dbReference type="EMBL" id="CP116221">
    <property type="protein sequence ID" value="WCO02015.1"/>
    <property type="molecule type" value="Genomic_DNA"/>
</dbReference>
<reference evidence="3 4" key="1">
    <citation type="submission" date="2023-01" db="EMBL/GenBank/DDBJ databases">
        <title>Psychroserpens ponticola sp. nov., isolated from seawater.</title>
        <authorList>
            <person name="Kristyanto S."/>
            <person name="Jung J."/>
            <person name="Kim J.M."/>
            <person name="Jeon C.O."/>
        </authorList>
    </citation>
    <scope>NUCLEOTIDE SEQUENCE [LARGE SCALE GENOMIC DNA]</scope>
    <source>
        <strain evidence="3 4">MSW6</strain>
    </source>
</reference>
<feature type="domain" description="Trimeric autotransporter adhesin YadA-like head" evidence="2">
    <location>
        <begin position="330"/>
        <end position="356"/>
    </location>
</feature>
<dbReference type="Proteomes" id="UP001202717">
    <property type="component" value="Chromosome"/>
</dbReference>
<feature type="chain" id="PRO_5045465883" description="Trimeric autotransporter adhesin YadA-like head domain-containing protein" evidence="1">
    <location>
        <begin position="21"/>
        <end position="944"/>
    </location>
</feature>
<proteinExistence type="predicted"/>
<dbReference type="InterPro" id="IPR011049">
    <property type="entry name" value="Serralysin-like_metalloprot_C"/>
</dbReference>
<accession>A0ABY7RZ81</accession>
<evidence type="ECO:0000256" key="1">
    <source>
        <dbReference type="SAM" id="SignalP"/>
    </source>
</evidence>
<feature type="domain" description="Trimeric autotransporter adhesin YadA-like head" evidence="2">
    <location>
        <begin position="288"/>
        <end position="313"/>
    </location>
</feature>
<dbReference type="SUPFAM" id="SSF101967">
    <property type="entry name" value="Adhesin YadA, collagen-binding domain"/>
    <property type="match status" value="1"/>
</dbReference>
<feature type="signal peptide" evidence="1">
    <location>
        <begin position="1"/>
        <end position="20"/>
    </location>
</feature>
<evidence type="ECO:0000259" key="2">
    <source>
        <dbReference type="Pfam" id="PF05658"/>
    </source>
</evidence>
<protein>
    <recommendedName>
        <fullName evidence="2">Trimeric autotransporter adhesin YadA-like head domain-containing protein</fullName>
    </recommendedName>
</protein>
<name>A0ABY7RZ81_9FLAO</name>
<dbReference type="Gene3D" id="2.150.10.10">
    <property type="entry name" value="Serralysin-like metalloprotease, C-terminal"/>
    <property type="match status" value="2"/>
</dbReference>
<sequence>MNFRLLIFCVLLFTISIINAQVGIGNTNPQSSLDISASNSSSPTNSDGILIPRMSAFPASPGSTRDGMLIFYTGTSSSGKGFYYWNQGTGWVFLSSGGKNTLDQAYDEGGVGNGKTINATDGAVTINGEDGLLITGTFGVGETILASGSGTRMFFNPRKAAFRAGYVNGTNWDDANVGDYSTALGYDTRSFGDYSTALGILTDASGFSTTALGYITEASGNYSTAFGRNSTASGEYSTAFGNNSTATGEYSTAFGDNTTTSGEYSTSFGRNSSALGDYSTSFGYNTVASGTYSTAFGRNSTASGNDTTTFGYGTEATGVRSTSFGSSTEASGAYSTSLGSATEASGNYSTAFGRNTEAPSYAETTIGLYSTIYTPSSLTTFNNNDRLFSIGNGTSSSSRSNALTIYKNGLMNINDEYNMPLTDGINGQVLTTDGSGQINFTTLSLTNTQNTLDQAYDEGGSGAGRTINVDNGRVTMIGESEILDLSSSNIDSNNDSTLSINSYLNGNNNNNGIYIGLWGTNPTSSPNIGVSNAINNYIRHSTVNGITTGLKNSFVLGTNSGMNPFSTGFRGVLNDFYSVTNANGKNIGIENLFSRSSNMQIGIENNFRANATLSYGVWNHTLGNLNSEHTGVYNQLNNITGTSNTYGVRTSISGWSTGIKYGSYIDINSSAGGTHYGIYSNVTKSNSYAGYFRGRMSLGTGTTNRYLMPDVDGTANQVLTTNGAGVTSWSIPTEVDGDVTNELQDLTLTGDELQISSGTSANMRAFMNPKYPDGFANVDPITFNDLTGANNYTVPAGKNLYITNVFSDSNFADLTVDGNFSILSGQQNTADYQSINNPIIVGSGSVVEADLALVKVNGFLVDAYCEPININATYTVPAGKILVILNYLGFHSDLIVASTTVYNGSGTNNNAGFISFINPIFVDTGEAVSSTAGSYNINGYLIDK</sequence>